<evidence type="ECO:0000259" key="5">
    <source>
        <dbReference type="SMART" id="SM00014"/>
    </source>
</evidence>
<feature type="transmembrane region" description="Helical" evidence="4">
    <location>
        <begin position="188"/>
        <end position="210"/>
    </location>
</feature>
<keyword evidence="4" id="KW-0472">Membrane</keyword>
<reference evidence="6 7" key="1">
    <citation type="submission" date="2019-09" db="EMBL/GenBank/DDBJ databases">
        <title>Genome of Aliivibrio finisterrensis LMG 23869 (type strain).</title>
        <authorList>
            <person name="Bowman J.P."/>
        </authorList>
    </citation>
    <scope>NUCLEOTIDE SEQUENCE [LARGE SCALE GENOMIC DNA]</scope>
    <source>
        <strain evidence="6 7">LMG 23869</strain>
    </source>
</reference>
<evidence type="ECO:0000256" key="4">
    <source>
        <dbReference type="SAM" id="Phobius"/>
    </source>
</evidence>
<evidence type="ECO:0000256" key="3">
    <source>
        <dbReference type="ARBA" id="ARBA00047594"/>
    </source>
</evidence>
<sequence length="247" mass="27952">MFFSFSPKHRIYELIAFFLFISVMGTILLLTPAPDLFASLPPFENELLKWLSRSAGEYLFIITLAILCSIPIIQRLSIKKILSLYMQFGILLVLSFMLKSGVKAITEIPRPYTQALVQVDLVDSTERFYSLDEDSKQALISHVENKVSPARIEQWRASTNYSFPSGHTIFAAICVLFWGGFLLRNKHYILTAAVITWGVGVGFSRVWLGMHWPTDLMASIISASILILCVPTINLEKEPIEKTKFTP</sequence>
<feature type="transmembrane region" description="Helical" evidence="4">
    <location>
        <begin position="50"/>
        <end position="70"/>
    </location>
</feature>
<dbReference type="EMBL" id="WBVP01000018">
    <property type="protein sequence ID" value="KAB2823708.1"/>
    <property type="molecule type" value="Genomic_DNA"/>
</dbReference>
<dbReference type="GO" id="GO:0050380">
    <property type="term" value="F:undecaprenyl-diphosphatase activity"/>
    <property type="evidence" value="ECO:0007669"/>
    <property type="project" value="UniProtKB-EC"/>
</dbReference>
<evidence type="ECO:0000256" key="2">
    <source>
        <dbReference type="ARBA" id="ARBA00032707"/>
    </source>
</evidence>
<dbReference type="PANTHER" id="PTHR14969:SF54">
    <property type="entry name" value="PHOSPHATIDYLGLYCEROPHOSPHATASE B"/>
    <property type="match status" value="1"/>
</dbReference>
<accession>A0A6N6RQC3</accession>
<name>A0A6N6RQC3_9GAMM</name>
<dbReference type="Proteomes" id="UP000434870">
    <property type="component" value="Unassembled WGS sequence"/>
</dbReference>
<comment type="caution">
    <text evidence="6">The sequence shown here is derived from an EMBL/GenBank/DDBJ whole genome shotgun (WGS) entry which is preliminary data.</text>
</comment>
<organism evidence="6 7">
    <name type="scientific">Aliivibrio finisterrensis</name>
    <dbReference type="NCBI Taxonomy" id="511998"/>
    <lineage>
        <taxon>Bacteria</taxon>
        <taxon>Pseudomonadati</taxon>
        <taxon>Pseudomonadota</taxon>
        <taxon>Gammaproteobacteria</taxon>
        <taxon>Vibrionales</taxon>
        <taxon>Vibrionaceae</taxon>
        <taxon>Aliivibrio</taxon>
    </lineage>
</organism>
<gene>
    <name evidence="6" type="ORF">F8B77_14435</name>
</gene>
<proteinExistence type="predicted"/>
<dbReference type="Gene3D" id="1.20.144.10">
    <property type="entry name" value="Phosphatidic acid phosphatase type 2/haloperoxidase"/>
    <property type="match status" value="1"/>
</dbReference>
<feature type="transmembrane region" description="Helical" evidence="4">
    <location>
        <begin position="161"/>
        <end position="181"/>
    </location>
</feature>
<dbReference type="SMART" id="SM00014">
    <property type="entry name" value="acidPPc"/>
    <property type="match status" value="1"/>
</dbReference>
<evidence type="ECO:0000256" key="1">
    <source>
        <dbReference type="ARBA" id="ARBA00012374"/>
    </source>
</evidence>
<keyword evidence="4" id="KW-1133">Transmembrane helix</keyword>
<comment type="catalytic activity">
    <reaction evidence="3">
        <text>di-trans,octa-cis-undecaprenyl diphosphate + H2O = di-trans,octa-cis-undecaprenyl phosphate + phosphate + H(+)</text>
        <dbReference type="Rhea" id="RHEA:28094"/>
        <dbReference type="ChEBI" id="CHEBI:15377"/>
        <dbReference type="ChEBI" id="CHEBI:15378"/>
        <dbReference type="ChEBI" id="CHEBI:43474"/>
        <dbReference type="ChEBI" id="CHEBI:58405"/>
        <dbReference type="ChEBI" id="CHEBI:60392"/>
        <dbReference type="EC" id="3.6.1.27"/>
    </reaction>
</comment>
<dbReference type="CDD" id="cd01610">
    <property type="entry name" value="PAP2_like"/>
    <property type="match status" value="1"/>
</dbReference>
<dbReference type="InterPro" id="IPR036938">
    <property type="entry name" value="PAP2/HPO_sf"/>
</dbReference>
<dbReference type="RefSeq" id="WP_151656061.1">
    <property type="nucleotide sequence ID" value="NZ_WBVP01000018.1"/>
</dbReference>
<feature type="transmembrane region" description="Helical" evidence="4">
    <location>
        <begin position="12"/>
        <end position="30"/>
    </location>
</feature>
<feature type="domain" description="Phosphatidic acid phosphatase type 2/haloperoxidase" evidence="5">
    <location>
        <begin position="83"/>
        <end position="231"/>
    </location>
</feature>
<dbReference type="PANTHER" id="PTHR14969">
    <property type="entry name" value="SPHINGOSINE-1-PHOSPHATE PHOSPHOHYDROLASE"/>
    <property type="match status" value="1"/>
</dbReference>
<dbReference type="Pfam" id="PF01569">
    <property type="entry name" value="PAP2"/>
    <property type="match status" value="1"/>
</dbReference>
<protein>
    <recommendedName>
        <fullName evidence="1">undecaprenyl-diphosphate phosphatase</fullName>
        <ecNumber evidence="1">3.6.1.27</ecNumber>
    </recommendedName>
    <alternativeName>
        <fullName evidence="2">Undecaprenyl pyrophosphate phosphatase</fullName>
    </alternativeName>
</protein>
<evidence type="ECO:0000313" key="6">
    <source>
        <dbReference type="EMBL" id="KAB2823708.1"/>
    </source>
</evidence>
<dbReference type="EC" id="3.6.1.27" evidence="1"/>
<dbReference type="SUPFAM" id="SSF48317">
    <property type="entry name" value="Acid phosphatase/Vanadium-dependent haloperoxidase"/>
    <property type="match status" value="1"/>
</dbReference>
<keyword evidence="4" id="KW-0812">Transmembrane</keyword>
<evidence type="ECO:0000313" key="7">
    <source>
        <dbReference type="Proteomes" id="UP000434870"/>
    </source>
</evidence>
<dbReference type="InterPro" id="IPR000326">
    <property type="entry name" value="PAP2/HPO"/>
</dbReference>
<dbReference type="GO" id="GO:0005886">
    <property type="term" value="C:plasma membrane"/>
    <property type="evidence" value="ECO:0007669"/>
    <property type="project" value="TreeGrafter"/>
</dbReference>
<dbReference type="AlphaFoldDB" id="A0A6N6RQC3"/>
<feature type="transmembrane region" description="Helical" evidence="4">
    <location>
        <begin position="216"/>
        <end position="235"/>
    </location>
</feature>